<evidence type="ECO:0000259" key="3">
    <source>
        <dbReference type="Pfam" id="PF19305"/>
    </source>
</evidence>
<dbReference type="InterPro" id="IPR036148">
    <property type="entry name" value="MmgE/PrpD_sf"/>
</dbReference>
<dbReference type="InterPro" id="IPR045337">
    <property type="entry name" value="MmgE_PrpD_C"/>
</dbReference>
<dbReference type="InterPro" id="IPR042188">
    <property type="entry name" value="MmgE/PrpD_sf_2"/>
</dbReference>
<evidence type="ECO:0000313" key="5">
    <source>
        <dbReference type="Proteomes" id="UP000187059"/>
    </source>
</evidence>
<dbReference type="OrthoDB" id="9797528at2"/>
<dbReference type="EC" id="4.2.1.79" evidence="4"/>
<evidence type="ECO:0000259" key="2">
    <source>
        <dbReference type="Pfam" id="PF03972"/>
    </source>
</evidence>
<dbReference type="Pfam" id="PF19305">
    <property type="entry name" value="MmgE_PrpD_C"/>
    <property type="match status" value="1"/>
</dbReference>
<keyword evidence="4" id="KW-0456">Lyase</keyword>
<protein>
    <submittedName>
        <fullName evidence="4">2-methylcitrate dehydratase</fullName>
        <ecNumber evidence="4">4.2.1.79</ecNumber>
    </submittedName>
</protein>
<reference evidence="4 5" key="1">
    <citation type="submission" date="2016-04" db="EMBL/GenBank/DDBJ databases">
        <title>Deep-sea bacteria in the southern Pacific.</title>
        <authorList>
            <person name="Tang K."/>
        </authorList>
    </citation>
    <scope>NUCLEOTIDE SEQUENCE [LARGE SCALE GENOMIC DNA]</scope>
    <source>
        <strain evidence="4 5">JLT2014</strain>
        <plasmid evidence="5">ppaby4</plasmid>
    </source>
</reference>
<gene>
    <name evidence="4" type="ORF">Ga0080574_TMP4997</name>
</gene>
<evidence type="ECO:0000256" key="1">
    <source>
        <dbReference type="ARBA" id="ARBA00006174"/>
    </source>
</evidence>
<dbReference type="RefSeq" id="WP_076706217.1">
    <property type="nucleotide sequence ID" value="NZ_CP015095.1"/>
</dbReference>
<dbReference type="AlphaFoldDB" id="A0A1P8V0X0"/>
<feature type="domain" description="MmgE/PrpD N-terminal" evidence="2">
    <location>
        <begin position="7"/>
        <end position="239"/>
    </location>
</feature>
<name>A0A1P8V0X0_9RHOB</name>
<sequence length="451" mass="46794">MDATTLRLAETVARMDLATLSDETVTQAKRRIVDAIACAMGAFEEPFCETIRGVSARYSGTSTARIWGTDLVSSVEMAGFANGTVMRYLDLNDTFLGASAGHPSDMIPALIALAEATGASGAALIGAIVAAYELYCGLCDATALGPQGLDQSTGAALGAAGGASRLLGLDVPATGNAIALAVGANLNLYNVRCGTLSDWKACAGPNGARNGVFAALLAREGVTGPTAVFDGKGGLSTVLQPLAFRDDPTAPPRLLETRLKAYPVCYHGQSAVDAAIELAAKIDPAQVARVLVETYEASAKMMGGDPTRWAPETRETADHSLPFTVGVALTTGRLTSGDYAAARLVDPELRAFMAKIEVRECAEMSDTYPARNHTRITVMLADGQGLSAERLQPKGHPDNPLSQEELGEKLANLWPGAVLPGARVAQVIGLVDGLDRAASVAPLVDALCPRG</sequence>
<feature type="domain" description="MmgE/PrpD C-terminal" evidence="3">
    <location>
        <begin position="262"/>
        <end position="416"/>
    </location>
</feature>
<organism evidence="4 5">
    <name type="scientific">Salipiger abyssi</name>
    <dbReference type="NCBI Taxonomy" id="1250539"/>
    <lineage>
        <taxon>Bacteria</taxon>
        <taxon>Pseudomonadati</taxon>
        <taxon>Pseudomonadota</taxon>
        <taxon>Alphaproteobacteria</taxon>
        <taxon>Rhodobacterales</taxon>
        <taxon>Roseobacteraceae</taxon>
        <taxon>Salipiger</taxon>
    </lineage>
</organism>
<keyword evidence="5" id="KW-1185">Reference proteome</keyword>
<dbReference type="InterPro" id="IPR042183">
    <property type="entry name" value="MmgE/PrpD_sf_1"/>
</dbReference>
<proteinExistence type="inferred from homology"/>
<dbReference type="Pfam" id="PF03972">
    <property type="entry name" value="MmgE_PrpD_N"/>
    <property type="match status" value="1"/>
</dbReference>
<dbReference type="SUPFAM" id="SSF103378">
    <property type="entry name" value="2-methylcitrate dehydratase PrpD"/>
    <property type="match status" value="1"/>
</dbReference>
<dbReference type="InterPro" id="IPR005656">
    <property type="entry name" value="MmgE_PrpD"/>
</dbReference>
<dbReference type="Proteomes" id="UP000187059">
    <property type="component" value="Plasmid pPABY4"/>
</dbReference>
<dbReference type="Gene3D" id="1.10.4100.10">
    <property type="entry name" value="2-methylcitrate dehydratase PrpD"/>
    <property type="match status" value="1"/>
</dbReference>
<dbReference type="GO" id="GO:0047547">
    <property type="term" value="F:2-methylcitrate dehydratase activity"/>
    <property type="evidence" value="ECO:0007669"/>
    <property type="project" value="UniProtKB-EC"/>
</dbReference>
<comment type="similarity">
    <text evidence="1">Belongs to the PrpD family.</text>
</comment>
<geneLocation type="plasmid" evidence="5">
    <name>ppaby4</name>
</geneLocation>
<dbReference type="Gene3D" id="3.30.1330.120">
    <property type="entry name" value="2-methylcitrate dehydratase PrpD"/>
    <property type="match status" value="1"/>
</dbReference>
<dbReference type="KEGG" id="paby:Ga0080574_TMP4997"/>
<accession>A0A1P8V0X0</accession>
<dbReference type="InterPro" id="IPR045336">
    <property type="entry name" value="MmgE_PrpD_N"/>
</dbReference>
<dbReference type="PANTHER" id="PTHR16943:SF8">
    <property type="entry name" value="2-METHYLCITRATE DEHYDRATASE"/>
    <property type="match status" value="1"/>
</dbReference>
<dbReference type="EMBL" id="CP015095">
    <property type="protein sequence ID" value="APZ55279.1"/>
    <property type="molecule type" value="Genomic_DNA"/>
</dbReference>
<evidence type="ECO:0000313" key="4">
    <source>
        <dbReference type="EMBL" id="APZ55279.1"/>
    </source>
</evidence>
<keyword evidence="4" id="KW-0614">Plasmid</keyword>
<dbReference type="PANTHER" id="PTHR16943">
    <property type="entry name" value="2-METHYLCITRATE DEHYDRATASE-RELATED"/>
    <property type="match status" value="1"/>
</dbReference>